<organism evidence="3 4">
    <name type="scientific">Aliivibrio fischeri</name>
    <name type="common">Vibrio fischeri</name>
    <dbReference type="NCBI Taxonomy" id="668"/>
    <lineage>
        <taxon>Bacteria</taxon>
        <taxon>Pseudomonadati</taxon>
        <taxon>Pseudomonadota</taxon>
        <taxon>Gammaproteobacteria</taxon>
        <taxon>Vibrionales</taxon>
        <taxon>Vibrionaceae</taxon>
        <taxon>Aliivibrio</taxon>
    </lineage>
</organism>
<accession>A0A510UT24</accession>
<dbReference type="Gene3D" id="2.40.50.140">
    <property type="entry name" value="Nucleic acid-binding proteins"/>
    <property type="match status" value="1"/>
</dbReference>
<evidence type="ECO:0000313" key="4">
    <source>
        <dbReference type="Proteomes" id="UP000321787"/>
    </source>
</evidence>
<dbReference type="GO" id="GO:0003697">
    <property type="term" value="F:single-stranded DNA binding"/>
    <property type="evidence" value="ECO:0007669"/>
    <property type="project" value="InterPro"/>
</dbReference>
<dbReference type="SUPFAM" id="SSF50249">
    <property type="entry name" value="Nucleic acid-binding proteins"/>
    <property type="match status" value="1"/>
</dbReference>
<dbReference type="InterPro" id="IPR000424">
    <property type="entry name" value="Primosome_PriB/ssb"/>
</dbReference>
<dbReference type="NCBIfam" id="NF006039">
    <property type="entry name" value="PRK08182.1"/>
    <property type="match status" value="1"/>
</dbReference>
<comment type="caution">
    <text evidence="3">The sequence shown here is derived from an EMBL/GenBank/DDBJ whole genome shotgun (WGS) entry which is preliminary data.</text>
</comment>
<dbReference type="Pfam" id="PF00436">
    <property type="entry name" value="SSB"/>
    <property type="match status" value="1"/>
</dbReference>
<sequence length="143" mass="16179">MAKSLFIFDGNIGMAPELRWQPGNEKSGGEARPLLKFNVKYDRLVKTQNPDQPYDDKGGFWVSIDYWGRDAEALSKLLQKGMRVRIEGELRQDTWPDKDNPSVMVSGMALTASLIAIMPQRVQSVTLKERTQPHQPNQYGQAS</sequence>
<reference evidence="3 4" key="1">
    <citation type="submission" date="2019-07" db="EMBL/GenBank/DDBJ databases">
        <title>Whole genome shotgun sequence of Aliivibrio fischeri NBRC 101058.</title>
        <authorList>
            <person name="Hosoyama A."/>
            <person name="Uohara A."/>
            <person name="Ohji S."/>
            <person name="Ichikawa N."/>
        </authorList>
    </citation>
    <scope>NUCLEOTIDE SEQUENCE [LARGE SCALE GENOMIC DNA]</scope>
    <source>
        <strain evidence="3 4">NBRC 101058</strain>
    </source>
</reference>
<name>A0A510UT24_ALIFS</name>
<dbReference type="AlphaFoldDB" id="A0A510UT24"/>
<evidence type="ECO:0000256" key="1">
    <source>
        <dbReference type="ARBA" id="ARBA00023125"/>
    </source>
</evidence>
<dbReference type="InterPro" id="IPR012340">
    <property type="entry name" value="NA-bd_OB-fold"/>
</dbReference>
<evidence type="ECO:0000313" key="3">
    <source>
        <dbReference type="EMBL" id="GEK15995.1"/>
    </source>
</evidence>
<protein>
    <submittedName>
        <fullName evidence="3">Single-stranded DNA-binding protein</fullName>
    </submittedName>
</protein>
<evidence type="ECO:0000256" key="2">
    <source>
        <dbReference type="PROSITE-ProRule" id="PRU00252"/>
    </source>
</evidence>
<dbReference type="Proteomes" id="UP000321787">
    <property type="component" value="Unassembled WGS sequence"/>
</dbReference>
<dbReference type="PROSITE" id="PS50935">
    <property type="entry name" value="SSB"/>
    <property type="match status" value="1"/>
</dbReference>
<proteinExistence type="predicted"/>
<dbReference type="EMBL" id="BJTZ01000053">
    <property type="protein sequence ID" value="GEK15995.1"/>
    <property type="molecule type" value="Genomic_DNA"/>
</dbReference>
<keyword evidence="1 2" id="KW-0238">DNA-binding</keyword>
<gene>
    <name evidence="3" type="ORF">AFI02nite_40310</name>
</gene>
<dbReference type="RefSeq" id="WP_146866665.1">
    <property type="nucleotide sequence ID" value="NZ_BJTZ01000053.1"/>
</dbReference>
<dbReference type="CDD" id="cd04496">
    <property type="entry name" value="SSB_OBF"/>
    <property type="match status" value="1"/>
</dbReference>